<dbReference type="EMBL" id="KV722659">
    <property type="protein sequence ID" value="OCH84565.1"/>
    <property type="molecule type" value="Genomic_DNA"/>
</dbReference>
<proteinExistence type="predicted"/>
<evidence type="ECO:0000313" key="3">
    <source>
        <dbReference type="Proteomes" id="UP000250043"/>
    </source>
</evidence>
<feature type="region of interest" description="Disordered" evidence="1">
    <location>
        <begin position="1"/>
        <end position="24"/>
    </location>
</feature>
<keyword evidence="3" id="KW-1185">Reference proteome</keyword>
<name>A0A8E2DE87_9APHY</name>
<dbReference type="Proteomes" id="UP000250043">
    <property type="component" value="Unassembled WGS sequence"/>
</dbReference>
<gene>
    <name evidence="2" type="ORF">OBBRIDRAFT_808150</name>
</gene>
<dbReference type="AlphaFoldDB" id="A0A8E2DE87"/>
<accession>A0A8E2DE87</accession>
<evidence type="ECO:0000256" key="1">
    <source>
        <dbReference type="SAM" id="MobiDB-lite"/>
    </source>
</evidence>
<feature type="compositionally biased region" description="Basic and acidic residues" evidence="1">
    <location>
        <begin position="1"/>
        <end position="14"/>
    </location>
</feature>
<evidence type="ECO:0000313" key="2">
    <source>
        <dbReference type="EMBL" id="OCH84565.1"/>
    </source>
</evidence>
<organism evidence="2 3">
    <name type="scientific">Obba rivulosa</name>
    <dbReference type="NCBI Taxonomy" id="1052685"/>
    <lineage>
        <taxon>Eukaryota</taxon>
        <taxon>Fungi</taxon>
        <taxon>Dikarya</taxon>
        <taxon>Basidiomycota</taxon>
        <taxon>Agaricomycotina</taxon>
        <taxon>Agaricomycetes</taxon>
        <taxon>Polyporales</taxon>
        <taxon>Gelatoporiaceae</taxon>
        <taxon>Obba</taxon>
    </lineage>
</organism>
<reference evidence="2 3" key="1">
    <citation type="submission" date="2016-07" db="EMBL/GenBank/DDBJ databases">
        <title>Draft genome of the white-rot fungus Obba rivulosa 3A-2.</title>
        <authorList>
            <consortium name="DOE Joint Genome Institute"/>
            <person name="Miettinen O."/>
            <person name="Riley R."/>
            <person name="Acob R."/>
            <person name="Barry K."/>
            <person name="Cullen D."/>
            <person name="De Vries R."/>
            <person name="Hainaut M."/>
            <person name="Hatakka A."/>
            <person name="Henrissat B."/>
            <person name="Hilden K."/>
            <person name="Kuo R."/>
            <person name="Labutti K."/>
            <person name="Lipzen A."/>
            <person name="Makela M.R."/>
            <person name="Sandor L."/>
            <person name="Spatafora J.W."/>
            <person name="Grigoriev I.V."/>
            <person name="Hibbett D.S."/>
        </authorList>
    </citation>
    <scope>NUCLEOTIDE SEQUENCE [LARGE SCALE GENOMIC DNA]</scope>
    <source>
        <strain evidence="2 3">3A-2</strain>
    </source>
</reference>
<protein>
    <submittedName>
        <fullName evidence="2">Uncharacterized protein</fullName>
    </submittedName>
</protein>
<sequence length="157" mass="18151">MYDDLSYRKSEHSSQHTQHTSQCVRPHLKHSTVPRWVSWTPLVFLMQPYREMNAYAVSVWLRRRSLRTRFGVLWRHMPRRPACCVLGKVDAGWPRLRCAAHNPVYAITLLTARPSLHGLEAKLAYDTLKCTALPVFQRGTRPGNIPPPPDVRKLIAM</sequence>